<keyword evidence="2" id="KW-1133">Transmembrane helix</keyword>
<reference evidence="3 4" key="1">
    <citation type="submission" date="2018-06" db="EMBL/GenBank/DDBJ databases">
        <title>Comparative genomics reveals the genomic features of Rhizophagus irregularis, R. cerebriforme, R. diaphanum and Gigaspora rosea, and their symbiotic lifestyle signature.</title>
        <authorList>
            <person name="Morin E."/>
            <person name="San Clemente H."/>
            <person name="Chen E.C.H."/>
            <person name="De La Providencia I."/>
            <person name="Hainaut M."/>
            <person name="Kuo A."/>
            <person name="Kohler A."/>
            <person name="Murat C."/>
            <person name="Tang N."/>
            <person name="Roy S."/>
            <person name="Loubradou J."/>
            <person name="Henrissat B."/>
            <person name="Grigoriev I.V."/>
            <person name="Corradi N."/>
            <person name="Roux C."/>
            <person name="Martin F.M."/>
        </authorList>
    </citation>
    <scope>NUCLEOTIDE SEQUENCE [LARGE SCALE GENOMIC DNA]</scope>
    <source>
        <strain evidence="3 4">DAOM 194757</strain>
    </source>
</reference>
<organism evidence="3 4">
    <name type="scientific">Gigaspora rosea</name>
    <dbReference type="NCBI Taxonomy" id="44941"/>
    <lineage>
        <taxon>Eukaryota</taxon>
        <taxon>Fungi</taxon>
        <taxon>Fungi incertae sedis</taxon>
        <taxon>Mucoromycota</taxon>
        <taxon>Glomeromycotina</taxon>
        <taxon>Glomeromycetes</taxon>
        <taxon>Diversisporales</taxon>
        <taxon>Gigasporaceae</taxon>
        <taxon>Gigaspora</taxon>
    </lineage>
</organism>
<dbReference type="Proteomes" id="UP000266673">
    <property type="component" value="Unassembled WGS sequence"/>
</dbReference>
<feature type="transmembrane region" description="Helical" evidence="2">
    <location>
        <begin position="121"/>
        <end position="140"/>
    </location>
</feature>
<accession>A0A397UV17</accession>
<keyword evidence="4" id="KW-1185">Reference proteome</keyword>
<dbReference type="EMBL" id="QKWP01000922">
    <property type="protein sequence ID" value="RIB13451.1"/>
    <property type="molecule type" value="Genomic_DNA"/>
</dbReference>
<protein>
    <submittedName>
        <fullName evidence="3">Uncharacterized protein</fullName>
    </submittedName>
</protein>
<evidence type="ECO:0000313" key="3">
    <source>
        <dbReference type="EMBL" id="RIB13451.1"/>
    </source>
</evidence>
<feature type="compositionally biased region" description="Basic and acidic residues" evidence="1">
    <location>
        <begin position="227"/>
        <end position="239"/>
    </location>
</feature>
<evidence type="ECO:0000313" key="4">
    <source>
        <dbReference type="Proteomes" id="UP000266673"/>
    </source>
</evidence>
<keyword evidence="2" id="KW-0472">Membrane</keyword>
<sequence>MEQKDRAYYLRVSQIVLVFLILILEFVQAIGFAKNYRDTPTHSTVIYYWLAIVSSTLLLGHFLIRFQPRWKHGPYKNEVLLDGLLLFVWLSMIFIDILPVMKGNPMSCNMTDTSALTRCNLFIASFAFTLLLTITLPFSLQISISRWKNTPISSSSSSITMSSINQQQQQKQQTPPQRSPSYVIQEGVLKDGQPVLFFHSNGDKRSSRRMSLYTHQRTNSNGSILGKDSESTKSPRSVENHVTGENGNVKHIVN</sequence>
<evidence type="ECO:0000256" key="2">
    <source>
        <dbReference type="SAM" id="Phobius"/>
    </source>
</evidence>
<comment type="caution">
    <text evidence="3">The sequence shown here is derived from an EMBL/GenBank/DDBJ whole genome shotgun (WGS) entry which is preliminary data.</text>
</comment>
<gene>
    <name evidence="3" type="ORF">C2G38_2197804</name>
</gene>
<feature type="region of interest" description="Disordered" evidence="1">
    <location>
        <begin position="158"/>
        <end position="180"/>
    </location>
</feature>
<name>A0A397UV17_9GLOM</name>
<dbReference type="OrthoDB" id="2399993at2759"/>
<proteinExistence type="predicted"/>
<feature type="transmembrane region" description="Helical" evidence="2">
    <location>
        <begin position="12"/>
        <end position="33"/>
    </location>
</feature>
<evidence type="ECO:0000256" key="1">
    <source>
        <dbReference type="SAM" id="MobiDB-lite"/>
    </source>
</evidence>
<feature type="compositionally biased region" description="Polar residues" evidence="1">
    <location>
        <begin position="214"/>
        <end position="223"/>
    </location>
</feature>
<keyword evidence="2" id="KW-0812">Transmembrane</keyword>
<feature type="region of interest" description="Disordered" evidence="1">
    <location>
        <begin position="214"/>
        <end position="254"/>
    </location>
</feature>
<dbReference type="AlphaFoldDB" id="A0A397UV17"/>
<feature type="transmembrane region" description="Helical" evidence="2">
    <location>
        <begin position="45"/>
        <end position="67"/>
    </location>
</feature>
<feature type="transmembrane region" description="Helical" evidence="2">
    <location>
        <begin position="79"/>
        <end position="101"/>
    </location>
</feature>